<reference evidence="1 2" key="1">
    <citation type="submission" date="2016-11" db="EMBL/GenBank/DDBJ databases">
        <title>Whole Genome Sequencing of Mucilaginibacter polytrichastri RG4-7(T) isolated from the moss sample.</title>
        <authorList>
            <person name="Li Y."/>
        </authorList>
    </citation>
    <scope>NUCLEOTIDE SEQUENCE [LARGE SCALE GENOMIC DNA]</scope>
    <source>
        <strain evidence="1 2">RG4-7</strain>
    </source>
</reference>
<evidence type="ECO:0000313" key="1">
    <source>
        <dbReference type="EMBL" id="OKS87416.1"/>
    </source>
</evidence>
<dbReference type="Proteomes" id="UP000186720">
    <property type="component" value="Unassembled WGS sequence"/>
</dbReference>
<accession>A0A1Q6A083</accession>
<organism evidence="1 2">
    <name type="scientific">Mucilaginibacter polytrichastri</name>
    <dbReference type="NCBI Taxonomy" id="1302689"/>
    <lineage>
        <taxon>Bacteria</taxon>
        <taxon>Pseudomonadati</taxon>
        <taxon>Bacteroidota</taxon>
        <taxon>Sphingobacteriia</taxon>
        <taxon>Sphingobacteriales</taxon>
        <taxon>Sphingobacteriaceae</taxon>
        <taxon>Mucilaginibacter</taxon>
    </lineage>
</organism>
<sequence length="43" mass="4869">MNAPEAIMNRREKLAVWAVKACNQILSSSGSCSYYNYNDLPRC</sequence>
<dbReference type="AlphaFoldDB" id="A0A1Q6A083"/>
<gene>
    <name evidence="1" type="ORF">RG47T_2877</name>
</gene>
<dbReference type="EMBL" id="MPPL01000001">
    <property type="protein sequence ID" value="OKS87416.1"/>
    <property type="molecule type" value="Genomic_DNA"/>
</dbReference>
<protein>
    <submittedName>
        <fullName evidence="1">Uncharacterized protein</fullName>
    </submittedName>
</protein>
<keyword evidence="2" id="KW-1185">Reference proteome</keyword>
<name>A0A1Q6A083_9SPHI</name>
<proteinExistence type="predicted"/>
<evidence type="ECO:0000313" key="2">
    <source>
        <dbReference type="Proteomes" id="UP000186720"/>
    </source>
</evidence>
<comment type="caution">
    <text evidence="1">The sequence shown here is derived from an EMBL/GenBank/DDBJ whole genome shotgun (WGS) entry which is preliminary data.</text>
</comment>